<keyword evidence="4" id="KW-1185">Reference proteome</keyword>
<sequence length="864" mass="95942">MTSENTQLQALIQQIDEVLDKTNPRLPWVTSSDAIQQRQVLEQTRSYLRSLQQAAETNSMDETGLISQDLNQDNADINATIEAFDEYSLESKDEFNELSAIAASPVEVSPNNTVADRVDDDTANRTDTESTNQTHHPVDNPAEVQAQQILQAVLQEMSYLRANLLQPLRSDVEALRLQREVLTQEIQQLEQQRQQYGWSSQHSQHLQEFLQAAMAQMQANLTEQVAQVVATLSSQAPNPLQLQGSSAMLSPVERLEQLQRIQAQSDQLMSRLDTTLRLVFESLQTHVHSYGNSLEEGLSRMHDMGQQGEAVFGAFVTRLAQLLGREASAFLQAPTETEWSHDRPSLPTPDNIAPPESLNAGSAAAPNTQLHQLLEGLQSLDTSAFRTTVVGEPIPFAGESMQPPELSFDRLPNQTTYTDNTDTTSTDTTDLEIDALDRTLSQIDLSAISSIEAFEMQETSLMNQEQTGFLPSLIDEVEPILTQTGDEHENASTNRDTKDEETSESCLSSHLATNYTTDHASDRALELLSQAASDFSSFLKADKNLEADIVVPSDANTNTTVFNELNLSSWSITPESTASDVAQPGESWLLRSRKLLPEMPSLSQSVEQETEDEEETEDEREEIDPEPNIRQTRIEQALTDLENDEWRELSSKPICTEMSNEPSNADAGTSIETIALLTDLIPIAENRFEEHRFATNLEQSVADALLESTIEDLFAAIDTEPIDQSSRILHIEDSKFSQKGLLDYSESMSRDNHLRPIDASDLFINAFTLDGLDSLFEGIPSMDADETSPISVNQADKSELDAVNPQPISEAIDRAESDQAEPDQAELENRVHLNQPTPKLGTIADLTRDLLQNNTDDQPDVSSY</sequence>
<feature type="region of interest" description="Disordered" evidence="2">
    <location>
        <begin position="483"/>
        <end position="507"/>
    </location>
</feature>
<dbReference type="RefSeq" id="WP_268611790.1">
    <property type="nucleotide sequence ID" value="NZ_CP113797.1"/>
</dbReference>
<reference evidence="3" key="1">
    <citation type="submission" date="2022-12" db="EMBL/GenBank/DDBJ databases">
        <title>Polyphasic identification of a Novel Hot-Spring Cyanobacterium Ocullathermofonsia sinensis gen nov. sp. nov. and Genomic Insights on its Adaptations to the Thermal Habitat.</title>
        <authorList>
            <person name="Daroch M."/>
            <person name="Tang J."/>
            <person name="Jiang Y."/>
        </authorList>
    </citation>
    <scope>NUCLEOTIDE SEQUENCE</scope>
    <source>
        <strain evidence="3">PKUAC-SCTA174</strain>
    </source>
</reference>
<feature type="compositionally biased region" description="Low complexity" evidence="2">
    <location>
        <begin position="415"/>
        <end position="426"/>
    </location>
</feature>
<feature type="compositionally biased region" description="Basic and acidic residues" evidence="2">
    <location>
        <begin position="485"/>
        <end position="500"/>
    </location>
</feature>
<proteinExistence type="predicted"/>
<evidence type="ECO:0000313" key="4">
    <source>
        <dbReference type="Proteomes" id="UP001163152"/>
    </source>
</evidence>
<evidence type="ECO:0000256" key="2">
    <source>
        <dbReference type="SAM" id="MobiDB-lite"/>
    </source>
</evidence>
<name>A0A9E8ZNF0_9CYAN</name>
<keyword evidence="1" id="KW-0175">Coiled coil</keyword>
<feature type="region of interest" description="Disordered" evidence="2">
    <location>
        <begin position="111"/>
        <end position="138"/>
    </location>
</feature>
<feature type="region of interest" description="Disordered" evidence="2">
    <location>
        <begin position="599"/>
        <end position="631"/>
    </location>
</feature>
<dbReference type="Proteomes" id="UP001163152">
    <property type="component" value="Chromosome"/>
</dbReference>
<dbReference type="EMBL" id="CP113797">
    <property type="protein sequence ID" value="WAL61751.1"/>
    <property type="molecule type" value="Genomic_DNA"/>
</dbReference>
<feature type="compositionally biased region" description="Basic and acidic residues" evidence="2">
    <location>
        <begin position="116"/>
        <end position="128"/>
    </location>
</feature>
<accession>A0A9E8ZNF0</accession>
<protein>
    <submittedName>
        <fullName evidence="3">Uncharacterized protein</fullName>
    </submittedName>
</protein>
<feature type="region of interest" description="Disordered" evidence="2">
    <location>
        <begin position="396"/>
        <end position="426"/>
    </location>
</feature>
<organism evidence="3 4">
    <name type="scientific">Thermocoleostomius sinensis A174</name>
    <dbReference type="NCBI Taxonomy" id="2016057"/>
    <lineage>
        <taxon>Bacteria</taxon>
        <taxon>Bacillati</taxon>
        <taxon>Cyanobacteriota</taxon>
        <taxon>Cyanophyceae</taxon>
        <taxon>Oculatellales</taxon>
        <taxon>Oculatellaceae</taxon>
        <taxon>Thermocoleostomius</taxon>
    </lineage>
</organism>
<dbReference type="KEGG" id="tsin:OXH18_07125"/>
<dbReference type="AlphaFoldDB" id="A0A9E8ZNF0"/>
<feature type="coiled-coil region" evidence="1">
    <location>
        <begin position="172"/>
        <end position="199"/>
    </location>
</feature>
<feature type="region of interest" description="Disordered" evidence="2">
    <location>
        <begin position="809"/>
        <end position="864"/>
    </location>
</feature>
<feature type="compositionally biased region" description="Polar residues" evidence="2">
    <location>
        <begin position="850"/>
        <end position="864"/>
    </location>
</feature>
<feature type="region of interest" description="Disordered" evidence="2">
    <location>
        <begin position="334"/>
        <end position="363"/>
    </location>
</feature>
<evidence type="ECO:0000256" key="1">
    <source>
        <dbReference type="SAM" id="Coils"/>
    </source>
</evidence>
<evidence type="ECO:0000313" key="3">
    <source>
        <dbReference type="EMBL" id="WAL61751.1"/>
    </source>
</evidence>
<feature type="compositionally biased region" description="Acidic residues" evidence="2">
    <location>
        <begin position="608"/>
        <end position="625"/>
    </location>
</feature>
<gene>
    <name evidence="3" type="ORF">OXH18_07125</name>
</gene>